<reference evidence="4" key="1">
    <citation type="submission" date="2020-01" db="EMBL/GenBank/DDBJ databases">
        <authorList>
            <consortium name="DOE Joint Genome Institute"/>
            <person name="Haridas S."/>
            <person name="Albert R."/>
            <person name="Binder M."/>
            <person name="Bloem J."/>
            <person name="Labutti K."/>
            <person name="Salamov A."/>
            <person name="Andreopoulos B."/>
            <person name="Baker S.E."/>
            <person name="Barry K."/>
            <person name="Bills G."/>
            <person name="Bluhm B.H."/>
            <person name="Cannon C."/>
            <person name="Castanera R."/>
            <person name="Culley D.E."/>
            <person name="Daum C."/>
            <person name="Ezra D."/>
            <person name="Gonzalez J.B."/>
            <person name="Henrissat B."/>
            <person name="Kuo A."/>
            <person name="Liang C."/>
            <person name="Lipzen A."/>
            <person name="Lutzoni F."/>
            <person name="Magnuson J."/>
            <person name="Mondo S."/>
            <person name="Nolan M."/>
            <person name="Ohm R."/>
            <person name="Pangilinan J."/>
            <person name="Park H.-J."/>
            <person name="Ramirez L."/>
            <person name="Alfaro M."/>
            <person name="Sun H."/>
            <person name="Tritt A."/>
            <person name="Yoshinaga Y."/>
            <person name="Zwiers L.-H."/>
            <person name="Turgeon B.G."/>
            <person name="Goodwin S.B."/>
            <person name="Spatafora J.W."/>
            <person name="Crous P.W."/>
            <person name="Grigoriev I.V."/>
        </authorList>
    </citation>
    <scope>NUCLEOTIDE SEQUENCE</scope>
    <source>
        <strain evidence="4">CBS 342.82</strain>
    </source>
</reference>
<reference evidence="4" key="2">
    <citation type="submission" date="2020-04" db="EMBL/GenBank/DDBJ databases">
        <authorList>
            <consortium name="NCBI Genome Project"/>
        </authorList>
    </citation>
    <scope>NUCLEOTIDE SEQUENCE</scope>
    <source>
        <strain evidence="4">CBS 342.82</strain>
    </source>
</reference>
<feature type="signal peptide" evidence="2">
    <location>
        <begin position="1"/>
        <end position="24"/>
    </location>
</feature>
<sequence length="281" mass="30918">MAPFITHSAAIMAMLAGALVSAESFCTFYTENFCEERSGSVNYAVENNGIFQNGGPYFSCRTEKEFSLISYPAGDSNGDNPKHCHVFNEDEKLGCNHLDDLGFTTGDGGYYRLSLSKTCPSTSEKREVGSKEAVPLAVPSTSEKREVKDKVVVPFGRNNTEADVRRRNELRDMLRRNADYFRFYDDPDCKQQSGGVGYSTHNDGCFENGGAYGLMNGGDSDYHIEQYQGTDGDQCTGDQWHCVTSEAFAPNDLGYPPCVHLDDVGLQSGFGSYRIGRHGCP</sequence>
<dbReference type="Proteomes" id="UP000504637">
    <property type="component" value="Unplaced"/>
</dbReference>
<reference evidence="4" key="3">
    <citation type="submission" date="2025-08" db="UniProtKB">
        <authorList>
            <consortium name="RefSeq"/>
        </authorList>
    </citation>
    <scope>IDENTIFICATION</scope>
    <source>
        <strain evidence="4">CBS 342.82</strain>
    </source>
</reference>
<evidence type="ECO:0000313" key="4">
    <source>
        <dbReference type="RefSeq" id="XP_033455866.1"/>
    </source>
</evidence>
<organism evidence="4">
    <name type="scientific">Dissoconium aciculare CBS 342.82</name>
    <dbReference type="NCBI Taxonomy" id="1314786"/>
    <lineage>
        <taxon>Eukaryota</taxon>
        <taxon>Fungi</taxon>
        <taxon>Dikarya</taxon>
        <taxon>Ascomycota</taxon>
        <taxon>Pezizomycotina</taxon>
        <taxon>Dothideomycetes</taxon>
        <taxon>Dothideomycetidae</taxon>
        <taxon>Mycosphaerellales</taxon>
        <taxon>Dissoconiaceae</taxon>
        <taxon>Dissoconium</taxon>
    </lineage>
</organism>
<dbReference type="RefSeq" id="XP_033455866.1">
    <property type="nucleotide sequence ID" value="XM_033605830.1"/>
</dbReference>
<keyword evidence="2" id="KW-0732">Signal</keyword>
<accession>A0A6J3LSQ5</accession>
<evidence type="ECO:0000256" key="2">
    <source>
        <dbReference type="SAM" id="SignalP"/>
    </source>
</evidence>
<evidence type="ECO:0000256" key="1">
    <source>
        <dbReference type="SAM" id="MobiDB-lite"/>
    </source>
</evidence>
<keyword evidence="3" id="KW-1185">Reference proteome</keyword>
<protein>
    <submittedName>
        <fullName evidence="4">Uncharacterized protein</fullName>
    </submittedName>
</protein>
<proteinExistence type="predicted"/>
<evidence type="ECO:0000313" key="3">
    <source>
        <dbReference type="Proteomes" id="UP000504637"/>
    </source>
</evidence>
<dbReference type="AlphaFoldDB" id="A0A6J3LSQ5"/>
<name>A0A6J3LSQ5_9PEZI</name>
<dbReference type="GeneID" id="54363630"/>
<feature type="region of interest" description="Disordered" evidence="1">
    <location>
        <begin position="122"/>
        <end position="141"/>
    </location>
</feature>
<dbReference type="OrthoDB" id="10453730at2759"/>
<feature type="chain" id="PRO_5027104199" evidence="2">
    <location>
        <begin position="25"/>
        <end position="281"/>
    </location>
</feature>
<gene>
    <name evidence="4" type="ORF">K489DRAFT_384319</name>
</gene>